<dbReference type="PATRIC" id="fig|471514.4.peg.3627"/>
<dbReference type="AlphaFoldDB" id="A0A0P9CN75"/>
<dbReference type="GO" id="GO:0044780">
    <property type="term" value="P:bacterial-type flagellum assembly"/>
    <property type="evidence" value="ECO:0007669"/>
    <property type="project" value="InterPro"/>
</dbReference>
<keyword evidence="2" id="KW-1185">Reference proteome</keyword>
<dbReference type="EMBL" id="LJCO01000033">
    <property type="protein sequence ID" value="KPV44361.1"/>
    <property type="molecule type" value="Genomic_DNA"/>
</dbReference>
<dbReference type="RefSeq" id="WP_054968444.1">
    <property type="nucleotide sequence ID" value="NZ_LJCO01000033.1"/>
</dbReference>
<sequence>MEYELLAEFENLLVEMEQALIVNDVERISQITDRQQLCLLQIVRKSKTDVSFRAQAKTCVPRWMEQLEINNKLLQQAMSINSTVLQVLYGHEASC</sequence>
<comment type="caution">
    <text evidence="1">The sequence shown here is derived from an EMBL/GenBank/DDBJ whole genome shotgun (WGS) entry which is preliminary data.</text>
</comment>
<reference evidence="1 2" key="1">
    <citation type="submission" date="2015-09" db="EMBL/GenBank/DDBJ databases">
        <title>Draft genome sequence of Alicyclobacillus ferrooxydans DSM 22381.</title>
        <authorList>
            <person name="Hemp J."/>
        </authorList>
    </citation>
    <scope>NUCLEOTIDE SEQUENCE [LARGE SCALE GENOMIC DNA]</scope>
    <source>
        <strain evidence="1 2">TC-34</strain>
    </source>
</reference>
<organism evidence="1 2">
    <name type="scientific">Alicyclobacillus ferrooxydans</name>
    <dbReference type="NCBI Taxonomy" id="471514"/>
    <lineage>
        <taxon>Bacteria</taxon>
        <taxon>Bacillati</taxon>
        <taxon>Bacillota</taxon>
        <taxon>Bacilli</taxon>
        <taxon>Bacillales</taxon>
        <taxon>Alicyclobacillaceae</taxon>
        <taxon>Alicyclobacillus</taxon>
    </lineage>
</organism>
<evidence type="ECO:0000313" key="1">
    <source>
        <dbReference type="EMBL" id="KPV44361.1"/>
    </source>
</evidence>
<dbReference type="SUPFAM" id="SSF140566">
    <property type="entry name" value="FlgN-like"/>
    <property type="match status" value="1"/>
</dbReference>
<dbReference type="STRING" id="471514.AN477_06930"/>
<dbReference type="Proteomes" id="UP000050482">
    <property type="component" value="Unassembled WGS sequence"/>
</dbReference>
<proteinExistence type="predicted"/>
<protein>
    <submittedName>
        <fullName evidence="1">Uncharacterized protein</fullName>
    </submittedName>
</protein>
<evidence type="ECO:0000313" key="2">
    <source>
        <dbReference type="Proteomes" id="UP000050482"/>
    </source>
</evidence>
<gene>
    <name evidence="1" type="ORF">AN477_06930</name>
</gene>
<accession>A0A0P9CN75</accession>
<name>A0A0P9CN75_9BACL</name>
<dbReference type="InterPro" id="IPR036679">
    <property type="entry name" value="FlgN-like_sf"/>
</dbReference>